<sequence>MKKKVIFQIRIHEDENRESLTPIRFDPNCGLHEDIEQTKEELRDPNDYPVLSLNIELLQKMFVPWNGIIPSTRSPAV</sequence>
<protein>
    <submittedName>
        <fullName evidence="1">Uncharacterized protein</fullName>
    </submittedName>
</protein>
<proteinExistence type="predicted"/>
<evidence type="ECO:0000313" key="2">
    <source>
        <dbReference type="Proteomes" id="UP000663860"/>
    </source>
</evidence>
<dbReference type="EMBL" id="CAJNOE010000145">
    <property type="protein sequence ID" value="CAF0975681.1"/>
    <property type="molecule type" value="Genomic_DNA"/>
</dbReference>
<evidence type="ECO:0000313" key="1">
    <source>
        <dbReference type="EMBL" id="CAF0975681.1"/>
    </source>
</evidence>
<dbReference type="AlphaFoldDB" id="A0A814ETE0"/>
<organism evidence="1 2">
    <name type="scientific">Adineta steineri</name>
    <dbReference type="NCBI Taxonomy" id="433720"/>
    <lineage>
        <taxon>Eukaryota</taxon>
        <taxon>Metazoa</taxon>
        <taxon>Spiralia</taxon>
        <taxon>Gnathifera</taxon>
        <taxon>Rotifera</taxon>
        <taxon>Eurotatoria</taxon>
        <taxon>Bdelloidea</taxon>
        <taxon>Adinetida</taxon>
        <taxon>Adinetidae</taxon>
        <taxon>Adineta</taxon>
    </lineage>
</organism>
<name>A0A814ETE0_9BILA</name>
<gene>
    <name evidence="1" type="ORF">IZO911_LOCUS16290</name>
</gene>
<accession>A0A814ETE0</accession>
<comment type="caution">
    <text evidence="1">The sequence shown here is derived from an EMBL/GenBank/DDBJ whole genome shotgun (WGS) entry which is preliminary data.</text>
</comment>
<dbReference type="Proteomes" id="UP000663860">
    <property type="component" value="Unassembled WGS sequence"/>
</dbReference>
<reference evidence="1" key="1">
    <citation type="submission" date="2021-02" db="EMBL/GenBank/DDBJ databases">
        <authorList>
            <person name="Nowell W R."/>
        </authorList>
    </citation>
    <scope>NUCLEOTIDE SEQUENCE</scope>
</reference>